<dbReference type="RefSeq" id="WP_006102841.1">
    <property type="nucleotide sequence ID" value="NZ_DS989856.1"/>
</dbReference>
<evidence type="ECO:0000313" key="1">
    <source>
        <dbReference type="EMBL" id="EDX73630.1"/>
    </source>
</evidence>
<evidence type="ECO:0000313" key="2">
    <source>
        <dbReference type="Proteomes" id="UP000003835"/>
    </source>
</evidence>
<gene>
    <name evidence="1" type="ORF">MC7420_6678</name>
</gene>
<dbReference type="Proteomes" id="UP000003835">
    <property type="component" value="Unassembled WGS sequence"/>
</dbReference>
<dbReference type="EMBL" id="DS989856">
    <property type="protein sequence ID" value="EDX73630.1"/>
    <property type="molecule type" value="Genomic_DNA"/>
</dbReference>
<keyword evidence="2" id="KW-1185">Reference proteome</keyword>
<proteinExistence type="predicted"/>
<sequence>MLTHHRLPVCLSVVSTDLPIWFTIETAATLYQKERDRFHLLLREPPLPEWESRHPPQTSPTDVVKRTPQRLLWLEISPYRMIMTMQANGNLSYRHRWERGVYGISRYWLHEKATKKHQSLQLRNYTRMLKLEGYPLPQSLELDYELWSGKVRLGHYLLRLQMYH</sequence>
<dbReference type="STRING" id="118168.MC7420_6678"/>
<protein>
    <submittedName>
        <fullName evidence="1">Uncharacterized protein</fullName>
    </submittedName>
</protein>
<dbReference type="eggNOG" id="ENOG503045H">
    <property type="taxonomic scope" value="Bacteria"/>
</dbReference>
<reference evidence="1 2" key="1">
    <citation type="submission" date="2008-07" db="EMBL/GenBank/DDBJ databases">
        <authorList>
            <person name="Tandeau de Marsac N."/>
            <person name="Ferriera S."/>
            <person name="Johnson J."/>
            <person name="Kravitz S."/>
            <person name="Beeson K."/>
            <person name="Sutton G."/>
            <person name="Rogers Y.-H."/>
            <person name="Friedman R."/>
            <person name="Frazier M."/>
            <person name="Venter J.C."/>
        </authorList>
    </citation>
    <scope>NUCLEOTIDE SEQUENCE [LARGE SCALE GENOMIC DNA]</scope>
    <source>
        <strain evidence="1 2">PCC 7420</strain>
    </source>
</reference>
<dbReference type="OrthoDB" id="483789at2"/>
<dbReference type="HOGENOM" id="CLU_1567420_0_0_3"/>
<dbReference type="AlphaFoldDB" id="B4VWD5"/>
<accession>B4VWD5</accession>
<organism evidence="1 2">
    <name type="scientific">Coleofasciculus chthonoplastes PCC 7420</name>
    <dbReference type="NCBI Taxonomy" id="118168"/>
    <lineage>
        <taxon>Bacteria</taxon>
        <taxon>Bacillati</taxon>
        <taxon>Cyanobacteriota</taxon>
        <taxon>Cyanophyceae</taxon>
        <taxon>Coleofasciculales</taxon>
        <taxon>Coleofasciculaceae</taxon>
        <taxon>Coleofasciculus</taxon>
    </lineage>
</organism>
<name>B4VWD5_9CYAN</name>